<dbReference type="Pfam" id="PF01527">
    <property type="entry name" value="HTH_Tnp_1"/>
    <property type="match status" value="1"/>
</dbReference>
<dbReference type="InterPro" id="IPR002514">
    <property type="entry name" value="Transposase_8"/>
</dbReference>
<feature type="coiled-coil region" evidence="1">
    <location>
        <begin position="61"/>
        <end position="90"/>
    </location>
</feature>
<reference evidence="2 3" key="1">
    <citation type="submission" date="2018-10" db="EMBL/GenBank/DDBJ databases">
        <title>Corynebacterium macginleyi genome sequencing and assembly of the type strain and two clinical samples.</title>
        <authorList>
            <person name="Bernier A.-M."/>
            <person name="Bernard K."/>
        </authorList>
    </citation>
    <scope>NUCLEOTIDE SEQUENCE [LARGE SCALE GENOMIC DNA]</scope>
    <source>
        <strain evidence="2 3">NML 120205</strain>
    </source>
</reference>
<protein>
    <recommendedName>
        <fullName evidence="4">Transposase</fullName>
    </recommendedName>
</protein>
<dbReference type="Proteomes" id="UP000270649">
    <property type="component" value="Unassembled WGS sequence"/>
</dbReference>
<dbReference type="GO" id="GO:0006313">
    <property type="term" value="P:DNA transposition"/>
    <property type="evidence" value="ECO:0007669"/>
    <property type="project" value="InterPro"/>
</dbReference>
<accession>A0A3M0FUK6</accession>
<evidence type="ECO:0000256" key="1">
    <source>
        <dbReference type="SAM" id="Coils"/>
    </source>
</evidence>
<dbReference type="EMBL" id="REGC01000028">
    <property type="protein sequence ID" value="RMB56470.1"/>
    <property type="molecule type" value="Genomic_DNA"/>
</dbReference>
<keyword evidence="1" id="KW-0175">Coiled coil</keyword>
<evidence type="ECO:0000313" key="2">
    <source>
        <dbReference type="EMBL" id="RMB56470.1"/>
    </source>
</evidence>
<dbReference type="GO" id="GO:0004803">
    <property type="term" value="F:transposase activity"/>
    <property type="evidence" value="ECO:0007669"/>
    <property type="project" value="InterPro"/>
</dbReference>
<gene>
    <name evidence="2" type="ORF">D9543_11245</name>
</gene>
<comment type="caution">
    <text evidence="2">The sequence shown here is derived from an EMBL/GenBank/DDBJ whole genome shotgun (WGS) entry which is preliminary data.</text>
</comment>
<dbReference type="GO" id="GO:0003677">
    <property type="term" value="F:DNA binding"/>
    <property type="evidence" value="ECO:0007669"/>
    <property type="project" value="InterPro"/>
</dbReference>
<dbReference type="AlphaFoldDB" id="A0A3M0FUK6"/>
<dbReference type="InterPro" id="IPR009057">
    <property type="entry name" value="Homeodomain-like_sf"/>
</dbReference>
<name>A0A3M0FUK6_9CORY</name>
<sequence>MFIMSQQRQEYTPECRREAANLVIESHRPIAHAAQGDWCRTWALGRWVKNERERRGAPDGLSQADLRAENVRLRRELAEAKMDNEFLSQATVFFAAQQREKKSSN</sequence>
<evidence type="ECO:0000313" key="3">
    <source>
        <dbReference type="Proteomes" id="UP000270649"/>
    </source>
</evidence>
<dbReference type="SUPFAM" id="SSF46689">
    <property type="entry name" value="Homeodomain-like"/>
    <property type="match status" value="1"/>
</dbReference>
<proteinExistence type="predicted"/>
<evidence type="ECO:0008006" key="4">
    <source>
        <dbReference type="Google" id="ProtNLM"/>
    </source>
</evidence>
<organism evidence="2 3">
    <name type="scientific">Corynebacterium macginleyi</name>
    <dbReference type="NCBI Taxonomy" id="38290"/>
    <lineage>
        <taxon>Bacteria</taxon>
        <taxon>Bacillati</taxon>
        <taxon>Actinomycetota</taxon>
        <taxon>Actinomycetes</taxon>
        <taxon>Mycobacteriales</taxon>
        <taxon>Corynebacteriaceae</taxon>
        <taxon>Corynebacterium</taxon>
    </lineage>
</organism>